<evidence type="ECO:0000256" key="4">
    <source>
        <dbReference type="ARBA" id="ARBA00022692"/>
    </source>
</evidence>
<accession>A0A7W5ZP60</accession>
<dbReference type="SUPFAM" id="SSF56935">
    <property type="entry name" value="Porins"/>
    <property type="match status" value="1"/>
</dbReference>
<dbReference type="EMBL" id="JACIBY010000006">
    <property type="protein sequence ID" value="MBB3839441.1"/>
    <property type="molecule type" value="Genomic_DNA"/>
</dbReference>
<keyword evidence="7 10" id="KW-0472">Membrane</keyword>
<dbReference type="InterPro" id="IPR012910">
    <property type="entry name" value="Plug_dom"/>
</dbReference>
<evidence type="ECO:0000256" key="7">
    <source>
        <dbReference type="ARBA" id="ARBA00023136"/>
    </source>
</evidence>
<dbReference type="PANTHER" id="PTHR30069:SF29">
    <property type="entry name" value="HEMOGLOBIN AND HEMOGLOBIN-HAPTOGLOBIN-BINDING PROTEIN 1-RELATED"/>
    <property type="match status" value="1"/>
</dbReference>
<keyword evidence="4 10" id="KW-0812">Transmembrane</keyword>
<dbReference type="Gene3D" id="2.170.130.10">
    <property type="entry name" value="TonB-dependent receptor, plug domain"/>
    <property type="match status" value="1"/>
</dbReference>
<comment type="similarity">
    <text evidence="10 11">Belongs to the TonB-dependent receptor family.</text>
</comment>
<evidence type="ECO:0000256" key="3">
    <source>
        <dbReference type="ARBA" id="ARBA00022452"/>
    </source>
</evidence>
<dbReference type="SUPFAM" id="SSF49464">
    <property type="entry name" value="Carboxypeptidase regulatory domain-like"/>
    <property type="match status" value="1"/>
</dbReference>
<keyword evidence="6 11" id="KW-0798">TonB box</keyword>
<keyword evidence="5 12" id="KW-0732">Signal</keyword>
<evidence type="ECO:0000256" key="9">
    <source>
        <dbReference type="ARBA" id="ARBA00023237"/>
    </source>
</evidence>
<reference evidence="15 16" key="1">
    <citation type="submission" date="2020-08" db="EMBL/GenBank/DDBJ databases">
        <title>Genomic Encyclopedia of Type Strains, Phase IV (KMG-IV): sequencing the most valuable type-strain genomes for metagenomic binning, comparative biology and taxonomic classification.</title>
        <authorList>
            <person name="Goeker M."/>
        </authorList>
    </citation>
    <scope>NUCLEOTIDE SEQUENCE [LARGE SCALE GENOMIC DNA]</scope>
    <source>
        <strain evidence="15 16">DSM 17976</strain>
    </source>
</reference>
<dbReference type="AlphaFoldDB" id="A0A7W5ZP60"/>
<dbReference type="GO" id="GO:0044718">
    <property type="term" value="P:siderophore transmembrane transport"/>
    <property type="evidence" value="ECO:0007669"/>
    <property type="project" value="TreeGrafter"/>
</dbReference>
<dbReference type="Pfam" id="PF13715">
    <property type="entry name" value="CarbopepD_reg_2"/>
    <property type="match status" value="1"/>
</dbReference>
<keyword evidence="9 10" id="KW-0998">Cell outer membrane</keyword>
<dbReference type="InterPro" id="IPR039426">
    <property type="entry name" value="TonB-dep_rcpt-like"/>
</dbReference>
<dbReference type="InterPro" id="IPR000531">
    <property type="entry name" value="Beta-barrel_TonB"/>
</dbReference>
<comment type="subcellular location">
    <subcellularLocation>
        <location evidence="1 10">Cell outer membrane</location>
        <topology evidence="1 10">Multi-pass membrane protein</topology>
    </subcellularLocation>
</comment>
<name>A0A7W5ZP60_9BACT</name>
<evidence type="ECO:0000313" key="15">
    <source>
        <dbReference type="EMBL" id="MBB3839441.1"/>
    </source>
</evidence>
<feature type="chain" id="PRO_5030574800" description="TonB-dependent receptor" evidence="12">
    <location>
        <begin position="21"/>
        <end position="797"/>
    </location>
</feature>
<dbReference type="InterPro" id="IPR037066">
    <property type="entry name" value="Plug_dom_sf"/>
</dbReference>
<evidence type="ECO:0000256" key="2">
    <source>
        <dbReference type="ARBA" id="ARBA00022448"/>
    </source>
</evidence>
<feature type="domain" description="TonB-dependent receptor-like beta-barrel" evidence="13">
    <location>
        <begin position="342"/>
        <end position="758"/>
    </location>
</feature>
<evidence type="ECO:0000256" key="11">
    <source>
        <dbReference type="RuleBase" id="RU003357"/>
    </source>
</evidence>
<evidence type="ECO:0000259" key="13">
    <source>
        <dbReference type="Pfam" id="PF00593"/>
    </source>
</evidence>
<gene>
    <name evidence="15" type="ORF">FHS57_003447</name>
</gene>
<dbReference type="InterPro" id="IPR008969">
    <property type="entry name" value="CarboxyPept-like_regulatory"/>
</dbReference>
<organism evidence="15 16">
    <name type="scientific">Runella defluvii</name>
    <dbReference type="NCBI Taxonomy" id="370973"/>
    <lineage>
        <taxon>Bacteria</taxon>
        <taxon>Pseudomonadati</taxon>
        <taxon>Bacteroidota</taxon>
        <taxon>Cytophagia</taxon>
        <taxon>Cytophagales</taxon>
        <taxon>Spirosomataceae</taxon>
        <taxon>Runella</taxon>
    </lineage>
</organism>
<feature type="domain" description="TonB-dependent receptor plug" evidence="14">
    <location>
        <begin position="146"/>
        <end position="224"/>
    </location>
</feature>
<comment type="caution">
    <text evidence="15">The sequence shown here is derived from an EMBL/GenBank/DDBJ whole genome shotgun (WGS) entry which is preliminary data.</text>
</comment>
<sequence>MKKTLYLVLGWFLSASAALGQIYTISGTVLDSISKQPLAGATVILDHNRSKGATKTDEKGEFTLTVDRQSHVVAIRYVGYVPYSKYFPPMTRSLKITVLLDKTENQLEEVVITTKGFDQTIRQPILGVNQINIKTFQKLPSAFGEVDLLRGIQMLPGVTSVGEASNGVNIRGGTTDQNLILLDDTPIFNPTHMFGLFSVFPPDAVSTLDLYKGNVPGRYGGRAASVLDIKLRNPTLDSLKIKGGVSIVSNRLMVNVPVVKDKLGFYVAARGAFNDFLLPIASDKLKDIKAKFGEGVWKGFWKINPKNTLTGTFYKSYDLFSTNLLPGLPNVIGEFTRYQHTSTNAMARWLTVISPKMDIQTTAVYAHYTPQISTQEKDTDNFVDLNSALTQKQLKSNLNYVLTNYKLETGLSFTRYDIQPGELVPNNSASVSNIVTPSERANEWAWHADNEYSFSKQLALSIGIRYSYFQTLGPALYRNYEAGQPRDDFSVIDSVQAGHNKVFSHYGGFEPRVGIRYALNERTSFKFGYNLMRQYLQIVSNTTTPIPTSRWKTSDLHIKPQISNLLSAGYYHSFDNDIYEISVEGYYRFTRNMVDYKPGADFLLQPYPETQIVQGLSKAYGLEVMLTKKKGRLNGWVNYTYSRTFNRTYTDLPSIEQVNNGHWYRANYDRPHSVNTSFDISIDKHNSFSFTFIYSTGRPYTQPVGFVNYLNNFFPFYEARNNKRVPDYHRLDFAWNIYNPSMKDRRFRGKWAFTVYNLYARRNVYSVFFKTEKNISQAKRLQIFGAPIVSLAYNFEF</sequence>
<dbReference type="Gene3D" id="2.40.170.20">
    <property type="entry name" value="TonB-dependent receptor, beta-barrel domain"/>
    <property type="match status" value="1"/>
</dbReference>
<dbReference type="PROSITE" id="PS52016">
    <property type="entry name" value="TONB_DEPENDENT_REC_3"/>
    <property type="match status" value="1"/>
</dbReference>
<dbReference type="GO" id="GO:0015344">
    <property type="term" value="F:siderophore uptake transmembrane transporter activity"/>
    <property type="evidence" value="ECO:0007669"/>
    <property type="project" value="TreeGrafter"/>
</dbReference>
<keyword evidence="3 10" id="KW-1134">Transmembrane beta strand</keyword>
<proteinExistence type="inferred from homology"/>
<feature type="signal peptide" evidence="12">
    <location>
        <begin position="1"/>
        <end position="20"/>
    </location>
</feature>
<dbReference type="Gene3D" id="2.60.40.1120">
    <property type="entry name" value="Carboxypeptidase-like, regulatory domain"/>
    <property type="match status" value="1"/>
</dbReference>
<evidence type="ECO:0000256" key="8">
    <source>
        <dbReference type="ARBA" id="ARBA00023170"/>
    </source>
</evidence>
<evidence type="ECO:0000256" key="10">
    <source>
        <dbReference type="PROSITE-ProRule" id="PRU01360"/>
    </source>
</evidence>
<dbReference type="Pfam" id="PF00593">
    <property type="entry name" value="TonB_dep_Rec_b-barrel"/>
    <property type="match status" value="1"/>
</dbReference>
<dbReference type="Proteomes" id="UP000541352">
    <property type="component" value="Unassembled WGS sequence"/>
</dbReference>
<protein>
    <recommendedName>
        <fullName evidence="17">TonB-dependent receptor</fullName>
    </recommendedName>
</protein>
<dbReference type="GO" id="GO:0009279">
    <property type="term" value="C:cell outer membrane"/>
    <property type="evidence" value="ECO:0007669"/>
    <property type="project" value="UniProtKB-SubCell"/>
</dbReference>
<keyword evidence="16" id="KW-1185">Reference proteome</keyword>
<evidence type="ECO:0000256" key="6">
    <source>
        <dbReference type="ARBA" id="ARBA00023077"/>
    </source>
</evidence>
<evidence type="ECO:0000256" key="12">
    <source>
        <dbReference type="SAM" id="SignalP"/>
    </source>
</evidence>
<evidence type="ECO:0000259" key="14">
    <source>
        <dbReference type="Pfam" id="PF07715"/>
    </source>
</evidence>
<evidence type="ECO:0000256" key="5">
    <source>
        <dbReference type="ARBA" id="ARBA00022729"/>
    </source>
</evidence>
<dbReference type="RefSeq" id="WP_183975704.1">
    <property type="nucleotide sequence ID" value="NZ_JACIBY010000006.1"/>
</dbReference>
<evidence type="ECO:0008006" key="17">
    <source>
        <dbReference type="Google" id="ProtNLM"/>
    </source>
</evidence>
<evidence type="ECO:0000313" key="16">
    <source>
        <dbReference type="Proteomes" id="UP000541352"/>
    </source>
</evidence>
<dbReference type="InterPro" id="IPR036942">
    <property type="entry name" value="Beta-barrel_TonB_sf"/>
</dbReference>
<keyword evidence="2 10" id="KW-0813">Transport</keyword>
<keyword evidence="8" id="KW-0675">Receptor</keyword>
<dbReference type="PANTHER" id="PTHR30069">
    <property type="entry name" value="TONB-DEPENDENT OUTER MEMBRANE RECEPTOR"/>
    <property type="match status" value="1"/>
</dbReference>
<evidence type="ECO:0000256" key="1">
    <source>
        <dbReference type="ARBA" id="ARBA00004571"/>
    </source>
</evidence>
<dbReference type="Pfam" id="PF07715">
    <property type="entry name" value="Plug"/>
    <property type="match status" value="1"/>
</dbReference>